<dbReference type="InterPro" id="IPR027417">
    <property type="entry name" value="P-loop_NTPase"/>
</dbReference>
<organism evidence="3">
    <name type="scientific">uncultured Rubrobacteraceae bacterium</name>
    <dbReference type="NCBI Taxonomy" id="349277"/>
    <lineage>
        <taxon>Bacteria</taxon>
        <taxon>Bacillati</taxon>
        <taxon>Actinomycetota</taxon>
        <taxon>Rubrobacteria</taxon>
        <taxon>Rubrobacterales</taxon>
        <taxon>Rubrobacteraceae</taxon>
        <taxon>environmental samples</taxon>
    </lineage>
</organism>
<dbReference type="Gene3D" id="1.10.8.730">
    <property type="match status" value="1"/>
</dbReference>
<evidence type="ECO:0000256" key="1">
    <source>
        <dbReference type="SAM" id="MobiDB-lite"/>
    </source>
</evidence>
<protein>
    <submittedName>
        <fullName evidence="3">Uncharacterized protein</fullName>
    </submittedName>
</protein>
<feature type="compositionally biased region" description="Low complexity" evidence="1">
    <location>
        <begin position="1038"/>
        <end position="1048"/>
    </location>
</feature>
<evidence type="ECO:0000256" key="2">
    <source>
        <dbReference type="SAM" id="Phobius"/>
    </source>
</evidence>
<feature type="transmembrane region" description="Helical" evidence="2">
    <location>
        <begin position="12"/>
        <end position="41"/>
    </location>
</feature>
<feature type="transmembrane region" description="Helical" evidence="2">
    <location>
        <begin position="47"/>
        <end position="68"/>
    </location>
</feature>
<feature type="region of interest" description="Disordered" evidence="1">
    <location>
        <begin position="1038"/>
        <end position="1074"/>
    </location>
</feature>
<dbReference type="PANTHER" id="PTHR30121">
    <property type="entry name" value="UNCHARACTERIZED PROTEIN YJGR-RELATED"/>
    <property type="match status" value="1"/>
</dbReference>
<gene>
    <name evidence="3" type="ORF">AVDCRST_MAG01-01-2531</name>
</gene>
<evidence type="ECO:0000313" key="3">
    <source>
        <dbReference type="EMBL" id="CAA9425044.1"/>
    </source>
</evidence>
<keyword evidence="2" id="KW-0812">Transmembrane</keyword>
<dbReference type="Gene3D" id="3.40.50.300">
    <property type="entry name" value="P-loop containing nucleotide triphosphate hydrolases"/>
    <property type="match status" value="2"/>
</dbReference>
<sequence>MLEALSTERKLVGFWIFSLTVRQFVILAGPSMACMMFFTLVPFFGGVNVWAALAFFVPLILGSGVLAFGRWEERTLDWHLWRWWIGVRNPQVLMWRHRPPWMPEDHDDVRDSVQAYLPQAAVGSPLARSTDGTRYLVLKAFRQPSVSLAGKRDKDRLWARSKDMLDALDFDIVEILDSREGHVTTYAETLRERLARTLTYDQQKLITFARQHLRHVEEVVEGGNVYERIGYVVLPYNPRREDEEQASGATAALVEALVKPLKKLLGRDHPTPEDAAALQEEEEVAQAVLTERARLVDELYSGMGVSLRWLMGPELVAFLRGQATDEPEGAPEDPDDQIVRHDGGDYERVPEHKRPAIHAAARAAQERAPLAPASGFLTLPDLIAPDCVEVEDDYIKVGDTYRTYVMVWDWPKKVKFPQLGPLATMRGQIKVVKYVRPIPEDAALDLWGKELARLAAGEQTAKTGHVIEVKKRKSAAEQAEAGVDELVEGKQRYLEVSLYVEIQARTLGELRNLRKNVETKLKGAKAKPMLARKEMWEAYVSCLPVSDDRLTKRYARKGFMSEPLADFQLFVSHQVNHETGVFLGTDPENHHPVTLDTRLLLNPHVIILGVPGAGKTFLMKIWQTRVRCQDEFVAVIDPRGNSGYQRVATAMNGLYIPFGIGSDKHINPWDIKGYLNLELLRALAGDDVEGLDGERVAWARRKAREAAFDGKVNSLRRLLSIMSQGEAGDGMLDSEEEGEADNLIRLTYYGKGINEDPSTHDDNEPPTFEDFFGTFAAEIVRREEGGDAEGARRLKKMRARLRLWETGSLRTLFGRTNVKLDNKYCVFHLGRLEGREKGAMYFALQDFLIPRLSDPSEPTNLFDDEMWDIVSFPIAAQAHMEQYRTGRARNNRMVGASQDVEEFLASKDGRTILALPQTKIAMQLPRNPVEQFARYVDISDDQKEAIGALPQGQAHLVVGNNQVPLKVEASEYEKRLFNTDPTKEREYRRKEAARGIRGPIEVLERAGFARGDGSDPLEDEVGGAGRKRLTDAGRMRRLLAPDADGAAPRPDDYEDVPEEELLPELPKDSLLPERPEGEEAPLVAVAGPSAGLVAFNLAGFLAEDAKEHGRKVLFVDADGYASTRLLARAAHEAGIAPPGAACVAHGRFARSTTLTEHSTGLEVLLAPEDDDLEAYPIVRAARGSDYDLVVVACGRSTYASQWLAESDRAVVAGSGYLHDNVIRAEDARGMDGTLVVAMGSCELPDSLVGRTVLRMPAQNSEAFKEAERREIFAAVIDEDVGAATGELARGLMLAGAEAGPGTGTDAGAGAGDGGLA</sequence>
<keyword evidence="2" id="KW-1133">Transmembrane helix</keyword>
<reference evidence="3" key="1">
    <citation type="submission" date="2020-02" db="EMBL/GenBank/DDBJ databases">
        <authorList>
            <person name="Meier V. D."/>
        </authorList>
    </citation>
    <scope>NUCLEOTIDE SEQUENCE</scope>
    <source>
        <strain evidence="3">AVDCRST_MAG01</strain>
    </source>
</reference>
<dbReference type="InterPro" id="IPR051162">
    <property type="entry name" value="T4SS_component"/>
</dbReference>
<feature type="region of interest" description="Disordered" evidence="1">
    <location>
        <begin position="1009"/>
        <end position="1028"/>
    </location>
</feature>
<feature type="compositionally biased region" description="Basic and acidic residues" evidence="1">
    <location>
        <begin position="1065"/>
        <end position="1074"/>
    </location>
</feature>
<keyword evidence="2" id="KW-0472">Membrane</keyword>
<accession>A0A6J4PXU0</accession>
<dbReference type="EMBL" id="CADCUW010000343">
    <property type="protein sequence ID" value="CAA9425044.1"/>
    <property type="molecule type" value="Genomic_DNA"/>
</dbReference>
<dbReference type="SUPFAM" id="SSF52540">
    <property type="entry name" value="P-loop containing nucleoside triphosphate hydrolases"/>
    <property type="match status" value="1"/>
</dbReference>
<feature type="compositionally biased region" description="Acidic residues" evidence="1">
    <location>
        <begin position="1052"/>
        <end position="1062"/>
    </location>
</feature>
<dbReference type="PANTHER" id="PTHR30121:SF6">
    <property type="entry name" value="SLR6007 PROTEIN"/>
    <property type="match status" value="1"/>
</dbReference>
<proteinExistence type="predicted"/>
<name>A0A6J4PXU0_9ACTN</name>